<accession>A0AA38IKX7</accession>
<proteinExistence type="predicted"/>
<evidence type="ECO:0000256" key="1">
    <source>
        <dbReference type="SAM" id="MobiDB-lite"/>
    </source>
</evidence>
<evidence type="ECO:0000313" key="3">
    <source>
        <dbReference type="Proteomes" id="UP001168821"/>
    </source>
</evidence>
<gene>
    <name evidence="2" type="ORF">Zmor_015869</name>
</gene>
<name>A0AA38IKX7_9CUCU</name>
<comment type="caution">
    <text evidence="2">The sequence shown here is derived from an EMBL/GenBank/DDBJ whole genome shotgun (WGS) entry which is preliminary data.</text>
</comment>
<sequence>MVIRAKALSKRVNIFHFFPSPVPVPSIKSAPRPIKIAPIDSRKINAGKVFASLHIPRNSAHSSIVRCRYETKSPPPGPRPPPPLAPSTTRQRDIPQVPMNGPSPIDVSSIYFIFILAALSAEEVTRGVISHADTWRMRRLPRIHDRRRRRREISQHFELFSADCDAHF</sequence>
<feature type="region of interest" description="Disordered" evidence="1">
    <location>
        <begin position="69"/>
        <end position="100"/>
    </location>
</feature>
<dbReference type="Proteomes" id="UP001168821">
    <property type="component" value="Unassembled WGS sequence"/>
</dbReference>
<organism evidence="2 3">
    <name type="scientific">Zophobas morio</name>
    <dbReference type="NCBI Taxonomy" id="2755281"/>
    <lineage>
        <taxon>Eukaryota</taxon>
        <taxon>Metazoa</taxon>
        <taxon>Ecdysozoa</taxon>
        <taxon>Arthropoda</taxon>
        <taxon>Hexapoda</taxon>
        <taxon>Insecta</taxon>
        <taxon>Pterygota</taxon>
        <taxon>Neoptera</taxon>
        <taxon>Endopterygota</taxon>
        <taxon>Coleoptera</taxon>
        <taxon>Polyphaga</taxon>
        <taxon>Cucujiformia</taxon>
        <taxon>Tenebrionidae</taxon>
        <taxon>Zophobas</taxon>
    </lineage>
</organism>
<reference evidence="2" key="1">
    <citation type="journal article" date="2023" name="G3 (Bethesda)">
        <title>Whole genome assemblies of Zophobas morio and Tenebrio molitor.</title>
        <authorList>
            <person name="Kaur S."/>
            <person name="Stinson S.A."/>
            <person name="diCenzo G.C."/>
        </authorList>
    </citation>
    <scope>NUCLEOTIDE SEQUENCE</scope>
    <source>
        <strain evidence="2">QUZm001</strain>
    </source>
</reference>
<dbReference type="AlphaFoldDB" id="A0AA38IKX7"/>
<evidence type="ECO:0000313" key="2">
    <source>
        <dbReference type="EMBL" id="KAJ3656824.1"/>
    </source>
</evidence>
<keyword evidence="3" id="KW-1185">Reference proteome</keyword>
<protein>
    <submittedName>
        <fullName evidence="2">Uncharacterized protein</fullName>
    </submittedName>
</protein>
<dbReference type="EMBL" id="JALNTZ010000004">
    <property type="protein sequence ID" value="KAJ3656824.1"/>
    <property type="molecule type" value="Genomic_DNA"/>
</dbReference>
<feature type="compositionally biased region" description="Pro residues" evidence="1">
    <location>
        <begin position="73"/>
        <end position="85"/>
    </location>
</feature>